<keyword evidence="2 6" id="KW-0812">Transmembrane</keyword>
<dbReference type="SUPFAM" id="SSF47473">
    <property type="entry name" value="EF-hand"/>
    <property type="match status" value="1"/>
</dbReference>
<dbReference type="SMART" id="SM00054">
    <property type="entry name" value="EFh"/>
    <property type="match status" value="2"/>
</dbReference>
<organism evidence="9 10">
    <name type="scientific">Symbiodinium microadriaticum</name>
    <name type="common">Dinoflagellate</name>
    <name type="synonym">Zooxanthella microadriatica</name>
    <dbReference type="NCBI Taxonomy" id="2951"/>
    <lineage>
        <taxon>Eukaryota</taxon>
        <taxon>Sar</taxon>
        <taxon>Alveolata</taxon>
        <taxon>Dinophyceae</taxon>
        <taxon>Suessiales</taxon>
        <taxon>Symbiodiniaceae</taxon>
        <taxon>Symbiodinium</taxon>
    </lineage>
</organism>
<keyword evidence="4 6" id="KW-0472">Membrane</keyword>
<keyword evidence="3" id="KW-0106">Calcium</keyword>
<dbReference type="SUPFAM" id="SSF56300">
    <property type="entry name" value="Metallo-dependent phosphatases"/>
    <property type="match status" value="1"/>
</dbReference>
<dbReference type="InterPro" id="IPR011992">
    <property type="entry name" value="EF-hand-dom_pair"/>
</dbReference>
<evidence type="ECO:0000259" key="7">
    <source>
        <dbReference type="PROSITE" id="PS50042"/>
    </source>
</evidence>
<dbReference type="GO" id="GO:0005743">
    <property type="term" value="C:mitochondrial inner membrane"/>
    <property type="evidence" value="ECO:0007669"/>
    <property type="project" value="UniProtKB-SubCell"/>
</dbReference>
<evidence type="ECO:0000256" key="2">
    <source>
        <dbReference type="ARBA" id="ARBA00022692"/>
    </source>
</evidence>
<dbReference type="Pfam" id="PF13202">
    <property type="entry name" value="EF-hand_5"/>
    <property type="match status" value="2"/>
</dbReference>
<protein>
    <submittedName>
        <fullName evidence="9">Metallophosphoesterase domain-containing protein 1</fullName>
    </submittedName>
</protein>
<dbReference type="GO" id="GO:0016787">
    <property type="term" value="F:hydrolase activity"/>
    <property type="evidence" value="ECO:0007669"/>
    <property type="project" value="InterPro"/>
</dbReference>
<dbReference type="SUPFAM" id="SSF103506">
    <property type="entry name" value="Mitochondrial carrier"/>
    <property type="match status" value="1"/>
</dbReference>
<dbReference type="Gene3D" id="3.60.21.10">
    <property type="match status" value="1"/>
</dbReference>
<dbReference type="InterPro" id="IPR018247">
    <property type="entry name" value="EF_Hand_1_Ca_BS"/>
</dbReference>
<gene>
    <name evidence="9" type="primary">Mpped1</name>
    <name evidence="9" type="ORF">AK812_SmicGene26073</name>
</gene>
<evidence type="ECO:0000256" key="5">
    <source>
        <dbReference type="SAM" id="MobiDB-lite"/>
    </source>
</evidence>
<dbReference type="InterPro" id="IPR002048">
    <property type="entry name" value="EF_hand_dom"/>
</dbReference>
<dbReference type="OrthoDB" id="630188at2759"/>
<sequence length="2062" mass="225049">MDAAARRKAELDAKMAARQREALKAVNEGEGCEPAAEHPLILIAACIPYFSLDRGVLADCTATSSDRWGPSPFRGSPDSKGSPHLVTADLEESDHLHRADVDSMQRWPRREVRSQLPIPSQKLRFPQLSEHEHRVPAIYARPSLAAFGFLAVKRVQSEIRKFCRREVLEENVIDAEMLKRIDFFRNFGPAFLDELLSSSCNSGIRLTLDVGELVFLGAALLRTATVTATTFCDVRIIYNRSFKRIADKYPEVQAALNKFDLANSDPRLNAKAAGKLGRALADALAQAFQKRAMAMPCWGDDMVLVLVLVLVLVVILTTATTLSIHEAQPPGNMWLTCRDEGACIAVLFVFQRIGNCGDANLLFSGRVRLDGDDRDGSCCHEHEEEGVDVDNVEADEEKSIMLLLDEVMSMLQQLMMMMMGIPLEPFMGKSFILGTVMLVPCDVDPMMGWFTTAVFAPYWTVLLPRASEVSLCLTVFLVHKVPAHAFALSSSGGLGTAPGIDDKQDPDKSVISELEFRPALQRKVQYLDGGYKRFTASELCQLIAKRPKNSQHTQRRTRPKDTRSDNDARAEACIEVLTSGRWSSDRFVAIVVDLRQPSPQISCKVFRAGAYEHQSPVEANRSDDTVKLRYVDGGFRRLSVAELEMLMLEVGQYIYLAGSYGATIVDIREVDSTVKVQFSTGGFKRLPMEDFKQLVTEQPSVTEEFLAHDLVSSAIMLAMRTTKLMLFHVSSYGETCQTGKTDTAMTFQHQVDSADFGWWKKEQADQLRIALKEARDLAGRAQFKPVAVAQTEYLKAHCYSAELVNQESDVWQVVRVSANHALCGGVAGASVRDGAANHLPDVAAYNHALQLICLSKGSSSQKLAQFARNLYQATHALYTQGGIRRFYQGISPALVQGPLMRFGDSASNAGVLAFFGATNREDVPVWFQTIFASASAASIRIALMPVDAVKTVLQVDGKQGGSSVLFRGAMASSAATFVSHYPWFTVFNQLNDFLPHYDTRSQQLLRNASIGFSASVVSDTVSNSLRASHLRQIWAVISFNSDTLEAEEIKELKAVSLEVLKTHRQTREHDTYFGLAQLRARCALRRKCFMYSVFCAGRGLLRRNLELGTPQLYVRASGEQPPAECAGLAGVSTFDLALLIAEILDTSVHDWELEKQLFASFNIAVQLLIFAVVSGGIAVMWVLLLLRASTAVPFSLLHMLHVLFQEVDESRNGQISFSEFLAFCKKTRLFDTADKESNIMKFGEFQQLMLDAGVVARSSDGLDEAVATLKVRAQIALQVGKGRLVDSSGSILNTEALIKHVKMKTGYSLTLQVCKVQVRSTLGAFAAILGDGSVVTWGSASSGGDSSTVQRQLSNVQQIQASSGAFAAVLGDGSVVTWGSAGHGGDSSAAQDKLKDVQQVQASSKAFAAILGDGSVVSWGCARHGGDSSAVQDQLKNVWQIQASRKAFAATLADGAVVTWGGGCQGGDSSVVGNQLRGVQQIKASEHAFAAILNDGSVVTWGASSHGSDSSAVQDQLKNVQQIQATRTAFAAILGDGAVVTWGNADHGGDSSAVQDQLKNVKQVQANDQTFAAILGDGSVVTWGGRSDDRDCSAAQHLLKNVQQISATGSAFAAILRDGSVVTWGNVDNGGDSSAVQDQLKNVQDIQASYRAFAAVLDDGSVVTWGDAARGGDSSTVQKELQSALFWKARGSEGGRGGGEIVGLILRHWFAAYDSDGDGVLQLEDYARLVADYQLPLTASDEAAGAGAGDMWRWQYERWRSIPVPRASTLVGLQLGKDMLDFQSLLEKTSALSTGWFSGTSIEKDDEIGRLWRTVEPSQQFVEPSRVFVADGRTGSSPPLLQGHLRFVCLSDTHGQHRELSSRQLDVNTTGSRRVMFYCTQAGDFSTDGSLEEVLDFAAWIRSLPYAHKLLIAGNHDLPMDKSYRGGKALVPKHVLKYSGVRVYGTPWQPEFMDWAFNLPRHEIGNKWKAPNALRTAQKGQTEEPLVRFTARPWAVAMRFCPPCGGEDLLTEVQERIRPQFCVFGHIHEGAGVTCDGTTHFVNASSMNEHYQCIHAPLVFDS</sequence>
<dbReference type="Proteomes" id="UP000186817">
    <property type="component" value="Unassembled WGS sequence"/>
</dbReference>
<dbReference type="InterPro" id="IPR029052">
    <property type="entry name" value="Metallo-depent_PP-like"/>
</dbReference>
<evidence type="ECO:0000256" key="1">
    <source>
        <dbReference type="ARBA" id="ARBA00004448"/>
    </source>
</evidence>
<dbReference type="PROSITE" id="PS50222">
    <property type="entry name" value="EF_HAND_2"/>
    <property type="match status" value="2"/>
</dbReference>
<comment type="subcellular location">
    <subcellularLocation>
        <location evidence="1">Mitochondrion inner membrane</location>
        <topology evidence="1">Multi-pass membrane protein</topology>
    </subcellularLocation>
</comment>
<dbReference type="Pfam" id="PF00149">
    <property type="entry name" value="Metallophos"/>
    <property type="match status" value="1"/>
</dbReference>
<evidence type="ECO:0000259" key="8">
    <source>
        <dbReference type="PROSITE" id="PS50222"/>
    </source>
</evidence>
<dbReference type="InterPro" id="IPR000595">
    <property type="entry name" value="cNMP-bd_dom"/>
</dbReference>
<reference evidence="9 10" key="1">
    <citation type="submission" date="2016-02" db="EMBL/GenBank/DDBJ databases">
        <title>Genome analysis of coral dinoflagellate symbionts highlights evolutionary adaptations to a symbiotic lifestyle.</title>
        <authorList>
            <person name="Aranda M."/>
            <person name="Li Y."/>
            <person name="Liew Y.J."/>
            <person name="Baumgarten S."/>
            <person name="Simakov O."/>
            <person name="Wilson M."/>
            <person name="Piel J."/>
            <person name="Ashoor H."/>
            <person name="Bougouffa S."/>
            <person name="Bajic V.B."/>
            <person name="Ryu T."/>
            <person name="Ravasi T."/>
            <person name="Bayer T."/>
            <person name="Micklem G."/>
            <person name="Kim H."/>
            <person name="Bhak J."/>
            <person name="Lajeunesse T.C."/>
            <person name="Voolstra C.R."/>
        </authorList>
    </citation>
    <scope>NUCLEOTIDE SEQUENCE [LARGE SCALE GENOMIC DNA]</scope>
    <source>
        <strain evidence="9 10">CCMP2467</strain>
    </source>
</reference>
<evidence type="ECO:0000313" key="9">
    <source>
        <dbReference type="EMBL" id="OLP92153.1"/>
    </source>
</evidence>
<dbReference type="InterPro" id="IPR023395">
    <property type="entry name" value="MCP_dom_sf"/>
</dbReference>
<dbReference type="PROSITE" id="PS50042">
    <property type="entry name" value="CNMP_BINDING_3"/>
    <property type="match status" value="1"/>
</dbReference>
<proteinExistence type="predicted"/>
<dbReference type="GO" id="GO:0005509">
    <property type="term" value="F:calcium ion binding"/>
    <property type="evidence" value="ECO:0007669"/>
    <property type="project" value="InterPro"/>
</dbReference>
<dbReference type="PANTHER" id="PTHR47567">
    <property type="entry name" value="MITOCHONDRIAL SUBSTRATE/SOLUTE CARRIER"/>
    <property type="match status" value="1"/>
</dbReference>
<feature type="region of interest" description="Disordered" evidence="5">
    <location>
        <begin position="547"/>
        <end position="567"/>
    </location>
</feature>
<dbReference type="EMBL" id="LSRX01000634">
    <property type="protein sequence ID" value="OLP92153.1"/>
    <property type="molecule type" value="Genomic_DNA"/>
</dbReference>
<dbReference type="InterPro" id="IPR004843">
    <property type="entry name" value="Calcineurin-like_PHP"/>
</dbReference>
<evidence type="ECO:0000256" key="4">
    <source>
        <dbReference type="ARBA" id="ARBA00023136"/>
    </source>
</evidence>
<dbReference type="PANTHER" id="PTHR47567:SF1">
    <property type="entry name" value="NAD-DEPENDENT EPIMERASE_DEHYDRATASE DOMAIN-CONTAINING PROTEIN"/>
    <property type="match status" value="1"/>
</dbReference>
<dbReference type="Gene3D" id="1.10.238.10">
    <property type="entry name" value="EF-hand"/>
    <property type="match status" value="1"/>
</dbReference>
<keyword evidence="10" id="KW-1185">Reference proteome</keyword>
<feature type="domain" description="Cyclic nucleotide-binding" evidence="7">
    <location>
        <begin position="210"/>
        <end position="245"/>
    </location>
</feature>
<evidence type="ECO:0000313" key="10">
    <source>
        <dbReference type="Proteomes" id="UP000186817"/>
    </source>
</evidence>
<keyword evidence="6" id="KW-1133">Transmembrane helix</keyword>
<name>A0A1Q9DAB8_SYMMI</name>
<accession>A0A1Q9DAB8</accession>
<dbReference type="PROSITE" id="PS00018">
    <property type="entry name" value="EF_HAND_1"/>
    <property type="match status" value="2"/>
</dbReference>
<feature type="domain" description="EF-hand" evidence="8">
    <location>
        <begin position="1701"/>
        <end position="1736"/>
    </location>
</feature>
<dbReference type="CDD" id="cd07379">
    <property type="entry name" value="MPP_239FB"/>
    <property type="match status" value="1"/>
</dbReference>
<dbReference type="Gene3D" id="1.50.40.10">
    <property type="entry name" value="Mitochondrial carrier domain"/>
    <property type="match status" value="1"/>
</dbReference>
<dbReference type="InterPro" id="IPR009091">
    <property type="entry name" value="RCC1/BLIP-II"/>
</dbReference>
<comment type="caution">
    <text evidence="9">The sequence shown here is derived from an EMBL/GenBank/DDBJ whole genome shotgun (WGS) entry which is preliminary data.</text>
</comment>
<feature type="domain" description="EF-hand" evidence="8">
    <location>
        <begin position="1195"/>
        <end position="1230"/>
    </location>
</feature>
<evidence type="ECO:0000256" key="6">
    <source>
        <dbReference type="SAM" id="Phobius"/>
    </source>
</evidence>
<evidence type="ECO:0000256" key="3">
    <source>
        <dbReference type="ARBA" id="ARBA00022837"/>
    </source>
</evidence>
<feature type="compositionally biased region" description="Basic residues" evidence="5">
    <location>
        <begin position="547"/>
        <end position="558"/>
    </location>
</feature>
<feature type="transmembrane region" description="Helical" evidence="6">
    <location>
        <begin position="303"/>
        <end position="324"/>
    </location>
</feature>
<dbReference type="SUPFAM" id="SSF50985">
    <property type="entry name" value="RCC1/BLIP-II"/>
    <property type="match status" value="1"/>
</dbReference>
<dbReference type="Gene3D" id="2.130.10.30">
    <property type="entry name" value="Regulator of chromosome condensation 1/beta-lactamase-inhibitor protein II"/>
    <property type="match status" value="2"/>
</dbReference>